<feature type="domain" description="FPG-type" evidence="16">
    <location>
        <begin position="240"/>
        <end position="274"/>
    </location>
</feature>
<keyword evidence="13 15" id="KW-0326">Glycosidase</keyword>
<keyword evidence="19" id="KW-1185">Reference proteome</keyword>
<feature type="active site" description="Schiff-base intermediate with DNA" evidence="15">
    <location>
        <position position="2"/>
    </location>
</feature>
<dbReference type="Pfam" id="PF06827">
    <property type="entry name" value="zf-FPG_IleRS"/>
    <property type="match status" value="1"/>
</dbReference>
<evidence type="ECO:0000256" key="4">
    <source>
        <dbReference type="ARBA" id="ARBA00022723"/>
    </source>
</evidence>
<dbReference type="Gene3D" id="1.10.8.50">
    <property type="match status" value="1"/>
</dbReference>
<dbReference type="PROSITE" id="PS51068">
    <property type="entry name" value="FPG_CAT"/>
    <property type="match status" value="1"/>
</dbReference>
<comment type="subunit">
    <text evidence="3 15">Monomer.</text>
</comment>
<dbReference type="CDD" id="cd08966">
    <property type="entry name" value="EcFpg-like_N"/>
    <property type="match status" value="1"/>
</dbReference>
<keyword evidence="10 15" id="KW-0234">DNA repair</keyword>
<evidence type="ECO:0000256" key="5">
    <source>
        <dbReference type="ARBA" id="ARBA00022763"/>
    </source>
</evidence>
<dbReference type="InterPro" id="IPR015886">
    <property type="entry name" value="H2TH_FPG"/>
</dbReference>
<proteinExistence type="inferred from homology"/>
<dbReference type="Pfam" id="PF01149">
    <property type="entry name" value="Fapy_DNA_glyco"/>
    <property type="match status" value="1"/>
</dbReference>
<dbReference type="InterPro" id="IPR012319">
    <property type="entry name" value="FPG_cat"/>
</dbReference>
<dbReference type="SUPFAM" id="SSF81624">
    <property type="entry name" value="N-terminal domain of MutM-like DNA repair proteins"/>
    <property type="match status" value="1"/>
</dbReference>
<evidence type="ECO:0000256" key="13">
    <source>
        <dbReference type="ARBA" id="ARBA00023295"/>
    </source>
</evidence>
<dbReference type="EC" id="3.2.2.23" evidence="15"/>
<accession>A0ABM8JKG1</accession>
<dbReference type="EMBL" id="AP028955">
    <property type="protein sequence ID" value="BET37716.1"/>
    <property type="molecule type" value="Genomic_DNA"/>
</dbReference>
<evidence type="ECO:0000313" key="18">
    <source>
        <dbReference type="EMBL" id="BET37716.1"/>
    </source>
</evidence>
<comment type="catalytic activity">
    <reaction evidence="1 15">
        <text>Hydrolysis of DNA containing ring-opened 7-methylguanine residues, releasing 2,6-diamino-4-hydroxy-5-(N-methyl)formamidopyrimidine.</text>
        <dbReference type="EC" id="3.2.2.23"/>
    </reaction>
</comment>
<dbReference type="SMART" id="SM00898">
    <property type="entry name" value="Fapy_DNA_glyco"/>
    <property type="match status" value="1"/>
</dbReference>
<dbReference type="SMART" id="SM01232">
    <property type="entry name" value="H2TH"/>
    <property type="match status" value="1"/>
</dbReference>
<dbReference type="InterPro" id="IPR035937">
    <property type="entry name" value="FPG_N"/>
</dbReference>
<feature type="binding site" evidence="15">
    <location>
        <position position="93"/>
    </location>
    <ligand>
        <name>DNA</name>
        <dbReference type="ChEBI" id="CHEBI:16991"/>
    </ligand>
</feature>
<dbReference type="InterPro" id="IPR000214">
    <property type="entry name" value="Znf_DNA_glyclase/AP_lyase"/>
</dbReference>
<keyword evidence="7 15" id="KW-0378">Hydrolase</keyword>
<comment type="similarity">
    <text evidence="2 15">Belongs to the FPG family.</text>
</comment>
<feature type="active site" description="Proton donor; for beta-elimination activity" evidence="15">
    <location>
        <position position="59"/>
    </location>
</feature>
<reference evidence="19" key="1">
    <citation type="journal article" date="2024" name="FEMS Microbiol. Lett.">
        <title>Genomic insights into Spiroplasma endosymbionts that induce male-killing and protective phenotypes in the pea aphid.</title>
        <authorList>
            <person name="Arai H."/>
            <person name="Legeai F."/>
            <person name="Kageyama D."/>
            <person name="Sugio A."/>
            <person name="Simon J.C."/>
        </authorList>
    </citation>
    <scope>NUCLEOTIDE SEQUENCE [LARGE SCALE GENOMIC DNA]</scope>
    <source>
        <strain evidence="19">sAp269</strain>
    </source>
</reference>
<dbReference type="PROSITE" id="PS01242">
    <property type="entry name" value="ZF_FPG_1"/>
    <property type="match status" value="1"/>
</dbReference>
<dbReference type="RefSeq" id="WP_353306527.1">
    <property type="nucleotide sequence ID" value="NZ_AP028955.1"/>
</dbReference>
<organism evidence="18 19">
    <name type="scientific">Spiroplasma ixodetis</name>
    <dbReference type="NCBI Taxonomy" id="2141"/>
    <lineage>
        <taxon>Bacteria</taxon>
        <taxon>Bacillati</taxon>
        <taxon>Mycoplasmatota</taxon>
        <taxon>Mollicutes</taxon>
        <taxon>Entomoplasmatales</taxon>
        <taxon>Spiroplasmataceae</taxon>
        <taxon>Spiroplasma</taxon>
    </lineage>
</organism>
<evidence type="ECO:0000256" key="8">
    <source>
        <dbReference type="ARBA" id="ARBA00022833"/>
    </source>
</evidence>
<evidence type="ECO:0000313" key="19">
    <source>
        <dbReference type="Proteomes" id="UP001473424"/>
    </source>
</evidence>
<gene>
    <name evidence="15 18" type="primary">mutM</name>
    <name evidence="15" type="synonym">fpg</name>
    <name evidence="18" type="ORF">SAP269_03050</name>
</gene>
<dbReference type="InterPro" id="IPR010979">
    <property type="entry name" value="Ribosomal_uS13-like_H2TH"/>
</dbReference>
<comment type="catalytic activity">
    <reaction evidence="14 15">
        <text>2'-deoxyribonucleotide-(2'-deoxyribose 5'-phosphate)-2'-deoxyribonucleotide-DNA = a 3'-end 2'-deoxyribonucleotide-(2,3-dehydro-2,3-deoxyribose 5'-phosphate)-DNA + a 5'-end 5'-phospho-2'-deoxyribonucleoside-DNA + H(+)</text>
        <dbReference type="Rhea" id="RHEA:66592"/>
        <dbReference type="Rhea" id="RHEA-COMP:13180"/>
        <dbReference type="Rhea" id="RHEA-COMP:16897"/>
        <dbReference type="Rhea" id="RHEA-COMP:17067"/>
        <dbReference type="ChEBI" id="CHEBI:15378"/>
        <dbReference type="ChEBI" id="CHEBI:136412"/>
        <dbReference type="ChEBI" id="CHEBI:157695"/>
        <dbReference type="ChEBI" id="CHEBI:167181"/>
        <dbReference type="EC" id="4.2.99.18"/>
    </reaction>
</comment>
<name>A0ABM8JKG1_9MOLU</name>
<evidence type="ECO:0000259" key="17">
    <source>
        <dbReference type="PROSITE" id="PS51068"/>
    </source>
</evidence>
<sequence length="276" mass="32236">MPELPEVETVRKTLQPLLTNHKIIGVRILLNKIIKTPSIEQFTKQIIGQTINDVQRVGKLLIFILDDYVLLSHLRMEGKYYFQQNNQSINWKHVLLILELDNKYKLRYHDTRQFGTFHLQTKNEYQKIKPYINIGPEPFNKNVTAEYLKNKWKNKSQSIKATLLEQNIMSGLGNIYADEVLFYASIHPQSITKKLTLKQLQEIINKARFVLNESIKLGGSTISSYTSSLGVTGYYQQELQVHTRAKMPCFKCHTIIKKIKINLRGTYFCNHCQIKY</sequence>
<dbReference type="HAMAP" id="MF_00103">
    <property type="entry name" value="Fapy_DNA_glycosyl"/>
    <property type="match status" value="1"/>
</dbReference>
<dbReference type="NCBIfam" id="NF002211">
    <property type="entry name" value="PRK01103.1"/>
    <property type="match status" value="1"/>
</dbReference>
<feature type="binding site" evidence="15">
    <location>
        <position position="112"/>
    </location>
    <ligand>
        <name>DNA</name>
        <dbReference type="ChEBI" id="CHEBI:16991"/>
    </ligand>
</feature>
<dbReference type="PROSITE" id="PS51066">
    <property type="entry name" value="ZF_FPG_2"/>
    <property type="match status" value="1"/>
</dbReference>
<dbReference type="Gene3D" id="3.20.190.10">
    <property type="entry name" value="MutM-like, N-terminal"/>
    <property type="match status" value="1"/>
</dbReference>
<evidence type="ECO:0000256" key="10">
    <source>
        <dbReference type="ARBA" id="ARBA00023204"/>
    </source>
</evidence>
<keyword evidence="11 15" id="KW-0456">Lyase</keyword>
<comment type="function">
    <text evidence="15">Involved in base excision repair of DNA damaged by oxidation or by mutagenic agents. Acts as DNA glycosylase that recognizes and removes damaged bases. Has a preference for oxidized purines, such as 7,8-dihydro-8-oxoguanine (8-oxoG). Has AP (apurinic/apyrimidinic) lyase activity and introduces nicks in the DNA strand. Cleaves the DNA backbone by beta-delta elimination to generate a single-strand break at the site of the removed base with both 3'- and 5'-phosphates.</text>
</comment>
<evidence type="ECO:0000256" key="15">
    <source>
        <dbReference type="HAMAP-Rule" id="MF_00103"/>
    </source>
</evidence>
<evidence type="ECO:0000256" key="1">
    <source>
        <dbReference type="ARBA" id="ARBA00001668"/>
    </source>
</evidence>
<feature type="domain" description="Formamidopyrimidine-DNA glycosylase catalytic" evidence="17">
    <location>
        <begin position="2"/>
        <end position="115"/>
    </location>
</feature>
<feature type="active site" description="Proton donor; for delta-elimination activity" evidence="15">
    <location>
        <position position="264"/>
    </location>
</feature>
<keyword evidence="12 15" id="KW-0511">Multifunctional enzyme</keyword>
<evidence type="ECO:0000256" key="6">
    <source>
        <dbReference type="ARBA" id="ARBA00022771"/>
    </source>
</evidence>
<feature type="active site" description="Proton donor" evidence="15">
    <location>
        <position position="3"/>
    </location>
</feature>
<dbReference type="Proteomes" id="UP001473424">
    <property type="component" value="Chromosome"/>
</dbReference>
<keyword evidence="5 15" id="KW-0227">DNA damage</keyword>
<evidence type="ECO:0000259" key="16">
    <source>
        <dbReference type="PROSITE" id="PS51066"/>
    </source>
</evidence>
<dbReference type="PANTHER" id="PTHR22993:SF9">
    <property type="entry name" value="FORMAMIDOPYRIMIDINE-DNA GLYCOSYLASE"/>
    <property type="match status" value="1"/>
</dbReference>
<protein>
    <recommendedName>
        <fullName evidence="15">Formamidopyrimidine-DNA glycosylase</fullName>
        <shortName evidence="15">Fapy-DNA glycosylase</shortName>
        <ecNumber evidence="15">3.2.2.23</ecNumber>
    </recommendedName>
    <alternativeName>
        <fullName evidence="15">DNA-(apurinic or apyrimidinic site) lyase MutM</fullName>
        <shortName evidence="15">AP lyase MutM</shortName>
        <ecNumber evidence="15">4.2.99.18</ecNumber>
    </alternativeName>
</protein>
<keyword evidence="4 15" id="KW-0479">Metal-binding</keyword>
<keyword evidence="9 15" id="KW-0238">DNA-binding</keyword>
<dbReference type="SUPFAM" id="SSF46946">
    <property type="entry name" value="S13-like H2TH domain"/>
    <property type="match status" value="1"/>
</dbReference>
<dbReference type="InterPro" id="IPR010663">
    <property type="entry name" value="Znf_FPG/IleRS"/>
</dbReference>
<evidence type="ECO:0000256" key="11">
    <source>
        <dbReference type="ARBA" id="ARBA00023239"/>
    </source>
</evidence>
<dbReference type="Pfam" id="PF06831">
    <property type="entry name" value="H2TH"/>
    <property type="match status" value="1"/>
</dbReference>
<comment type="cofactor">
    <cofactor evidence="15">
        <name>Zn(2+)</name>
        <dbReference type="ChEBI" id="CHEBI:29105"/>
    </cofactor>
    <text evidence="15">Binds 1 zinc ion per subunit.</text>
</comment>
<dbReference type="SUPFAM" id="SSF57716">
    <property type="entry name" value="Glucocorticoid receptor-like (DNA-binding domain)"/>
    <property type="match status" value="1"/>
</dbReference>
<evidence type="ECO:0000256" key="3">
    <source>
        <dbReference type="ARBA" id="ARBA00011245"/>
    </source>
</evidence>
<dbReference type="NCBIfam" id="TIGR00577">
    <property type="entry name" value="fpg"/>
    <property type="match status" value="1"/>
</dbReference>
<keyword evidence="6 15" id="KW-0863">Zinc-finger</keyword>
<dbReference type="PANTHER" id="PTHR22993">
    <property type="entry name" value="FORMAMIDOPYRIMIDINE-DNA GLYCOSYLASE"/>
    <property type="match status" value="1"/>
</dbReference>
<evidence type="ECO:0000256" key="14">
    <source>
        <dbReference type="ARBA" id="ARBA00044632"/>
    </source>
</evidence>
<evidence type="ECO:0000256" key="12">
    <source>
        <dbReference type="ARBA" id="ARBA00023268"/>
    </source>
</evidence>
<keyword evidence="8 15" id="KW-0862">Zinc</keyword>
<dbReference type="EC" id="4.2.99.18" evidence="15"/>
<evidence type="ECO:0000256" key="7">
    <source>
        <dbReference type="ARBA" id="ARBA00022801"/>
    </source>
</evidence>
<evidence type="ECO:0000256" key="9">
    <source>
        <dbReference type="ARBA" id="ARBA00023125"/>
    </source>
</evidence>
<evidence type="ECO:0000256" key="2">
    <source>
        <dbReference type="ARBA" id="ARBA00009409"/>
    </source>
</evidence>
<dbReference type="InterPro" id="IPR020629">
    <property type="entry name" value="FPG_Glyclase"/>
</dbReference>
<feature type="binding site" evidence="15">
    <location>
        <position position="155"/>
    </location>
    <ligand>
        <name>DNA</name>
        <dbReference type="ChEBI" id="CHEBI:16991"/>
    </ligand>
</feature>
<dbReference type="InterPro" id="IPR015887">
    <property type="entry name" value="DNA_glyclase_Znf_dom_DNA_BS"/>
</dbReference>